<feature type="compositionally biased region" description="Low complexity" evidence="1">
    <location>
        <begin position="1"/>
        <end position="12"/>
    </location>
</feature>
<feature type="region of interest" description="Disordered" evidence="1">
    <location>
        <begin position="1"/>
        <end position="75"/>
    </location>
</feature>
<dbReference type="EMBL" id="KV453910">
    <property type="protein sequence ID" value="ODV81242.1"/>
    <property type="molecule type" value="Genomic_DNA"/>
</dbReference>
<name>A0A1E4SPD3_9ASCO</name>
<organism evidence="2 3">
    <name type="scientific">Suhomyces tanzawaensis NRRL Y-17324</name>
    <dbReference type="NCBI Taxonomy" id="984487"/>
    <lineage>
        <taxon>Eukaryota</taxon>
        <taxon>Fungi</taxon>
        <taxon>Dikarya</taxon>
        <taxon>Ascomycota</taxon>
        <taxon>Saccharomycotina</taxon>
        <taxon>Pichiomycetes</taxon>
        <taxon>Debaryomycetaceae</taxon>
        <taxon>Suhomyces</taxon>
    </lineage>
</organism>
<sequence length="370" mass="40082">MSPSSTSTSPASKEFHSPLASPHPLCDHPESNIFERSVQEPVMLPQPLHPLQGLGSSSGSHRRPRSYTHNSSISLHSGPLLKNEDYIPPALDATAQLLSDGHTNLDDVEMIYSNRRNSSVIGLNMALGRPFTPSRKNSSYSINQLNHPPPINTNLASTNNNNSTQVQSPVSPPKLTSSASALSFYSYADMISNDEFARRPSFKGSYSQGVIPTLKNGKTPVPPSFTKRPSFTNHRNPSTSSQLSKQINEAPAPNQAVRSRFGSLKSLGRKDSVSQKNSGSPGPSNLNKFLISPESSDSDELDYVSLKNSRRSSIQAPASKDRRKSVSSTTSSTFGQPPQFAMNTFNDNESLISSSIGDCIRQSTTEINGH</sequence>
<feature type="compositionally biased region" description="Polar residues" evidence="1">
    <location>
        <begin position="274"/>
        <end position="287"/>
    </location>
</feature>
<proteinExistence type="predicted"/>
<dbReference type="GeneID" id="30983539"/>
<feature type="compositionally biased region" description="Polar residues" evidence="1">
    <location>
        <begin position="227"/>
        <end position="247"/>
    </location>
</feature>
<gene>
    <name evidence="2" type="ORF">CANTADRAFT_46947</name>
</gene>
<evidence type="ECO:0000313" key="3">
    <source>
        <dbReference type="Proteomes" id="UP000094285"/>
    </source>
</evidence>
<keyword evidence="3" id="KW-1185">Reference proteome</keyword>
<dbReference type="OrthoDB" id="5364312at2759"/>
<evidence type="ECO:0000256" key="1">
    <source>
        <dbReference type="SAM" id="MobiDB-lite"/>
    </source>
</evidence>
<dbReference type="Proteomes" id="UP000094285">
    <property type="component" value="Unassembled WGS sequence"/>
</dbReference>
<dbReference type="AlphaFoldDB" id="A0A1E4SPD3"/>
<feature type="region of interest" description="Disordered" evidence="1">
    <location>
        <begin position="308"/>
        <end position="344"/>
    </location>
</feature>
<feature type="region of interest" description="Disordered" evidence="1">
    <location>
        <begin position="146"/>
        <end position="175"/>
    </location>
</feature>
<feature type="compositionally biased region" description="Low complexity" evidence="1">
    <location>
        <begin position="45"/>
        <end position="59"/>
    </location>
</feature>
<feature type="compositionally biased region" description="Low complexity" evidence="1">
    <location>
        <begin position="152"/>
        <end position="169"/>
    </location>
</feature>
<protein>
    <submittedName>
        <fullName evidence="2">Uncharacterized protein</fullName>
    </submittedName>
</protein>
<reference evidence="3" key="1">
    <citation type="submission" date="2016-05" db="EMBL/GenBank/DDBJ databases">
        <title>Comparative genomics of biotechnologically important yeasts.</title>
        <authorList>
            <consortium name="DOE Joint Genome Institute"/>
            <person name="Riley R."/>
            <person name="Haridas S."/>
            <person name="Wolfe K.H."/>
            <person name="Lopes M.R."/>
            <person name="Hittinger C.T."/>
            <person name="Goker M."/>
            <person name="Salamov A."/>
            <person name="Wisecaver J."/>
            <person name="Long T.M."/>
            <person name="Aerts A.L."/>
            <person name="Barry K."/>
            <person name="Choi C."/>
            <person name="Clum A."/>
            <person name="Coughlan A.Y."/>
            <person name="Deshpande S."/>
            <person name="Douglass A.P."/>
            <person name="Hanson S.J."/>
            <person name="Klenk H.-P."/>
            <person name="Labutti K."/>
            <person name="Lapidus A."/>
            <person name="Lindquist E."/>
            <person name="Lipzen A."/>
            <person name="Meier-Kolthoff J.P."/>
            <person name="Ohm R.A."/>
            <person name="Otillar R.P."/>
            <person name="Pangilinan J."/>
            <person name="Peng Y."/>
            <person name="Rokas A."/>
            <person name="Rosa C.A."/>
            <person name="Scheuner C."/>
            <person name="Sibirny A.A."/>
            <person name="Slot J.C."/>
            <person name="Stielow J.B."/>
            <person name="Sun H."/>
            <person name="Kurtzman C.P."/>
            <person name="Blackwell M."/>
            <person name="Grigoriev I.V."/>
            <person name="Jeffries T.W."/>
        </authorList>
    </citation>
    <scope>NUCLEOTIDE SEQUENCE [LARGE SCALE GENOMIC DNA]</scope>
    <source>
        <strain evidence="3">NRRL Y-17324</strain>
    </source>
</reference>
<dbReference type="RefSeq" id="XP_020066364.1">
    <property type="nucleotide sequence ID" value="XM_020209403.1"/>
</dbReference>
<accession>A0A1E4SPD3</accession>
<evidence type="ECO:0000313" key="2">
    <source>
        <dbReference type="EMBL" id="ODV81242.1"/>
    </source>
</evidence>
<feature type="region of interest" description="Disordered" evidence="1">
    <location>
        <begin position="205"/>
        <end position="296"/>
    </location>
</feature>